<evidence type="ECO:0000256" key="1">
    <source>
        <dbReference type="SAM" id="MobiDB-lite"/>
    </source>
</evidence>
<dbReference type="GO" id="GO:0043161">
    <property type="term" value="P:proteasome-mediated ubiquitin-dependent protein catabolic process"/>
    <property type="evidence" value="ECO:0007669"/>
    <property type="project" value="TreeGrafter"/>
</dbReference>
<accession>A0A6G1IAJ7</accession>
<evidence type="ECO:0000313" key="4">
    <source>
        <dbReference type="Proteomes" id="UP000799640"/>
    </source>
</evidence>
<dbReference type="Gene3D" id="6.10.300.40">
    <property type="match status" value="1"/>
</dbReference>
<dbReference type="EMBL" id="ML996687">
    <property type="protein sequence ID" value="KAF2405333.1"/>
    <property type="molecule type" value="Genomic_DNA"/>
</dbReference>
<dbReference type="InterPro" id="IPR009060">
    <property type="entry name" value="UBA-like_sf"/>
</dbReference>
<dbReference type="Gene3D" id="3.40.30.10">
    <property type="entry name" value="Glutaredoxin"/>
    <property type="match status" value="1"/>
</dbReference>
<dbReference type="PANTHER" id="PTHR23322">
    <property type="entry name" value="FAS-ASSOCIATED PROTEIN"/>
    <property type="match status" value="1"/>
</dbReference>
<organism evidence="3 4">
    <name type="scientific">Trichodelitschia bisporula</name>
    <dbReference type="NCBI Taxonomy" id="703511"/>
    <lineage>
        <taxon>Eukaryota</taxon>
        <taxon>Fungi</taxon>
        <taxon>Dikarya</taxon>
        <taxon>Ascomycota</taxon>
        <taxon>Pezizomycotina</taxon>
        <taxon>Dothideomycetes</taxon>
        <taxon>Dothideomycetes incertae sedis</taxon>
        <taxon>Phaeotrichales</taxon>
        <taxon>Phaeotrichaceae</taxon>
        <taxon>Trichodelitschia</taxon>
    </lineage>
</organism>
<dbReference type="GO" id="GO:0005634">
    <property type="term" value="C:nucleus"/>
    <property type="evidence" value="ECO:0007669"/>
    <property type="project" value="TreeGrafter"/>
</dbReference>
<feature type="compositionally biased region" description="Basic and acidic residues" evidence="1">
    <location>
        <begin position="402"/>
        <end position="413"/>
    </location>
</feature>
<dbReference type="Pfam" id="PF14555">
    <property type="entry name" value="UBA_4"/>
    <property type="match status" value="1"/>
</dbReference>
<dbReference type="OrthoDB" id="270602at2759"/>
<dbReference type="Pfam" id="PF13899">
    <property type="entry name" value="Thioredoxin_7"/>
    <property type="match status" value="1"/>
</dbReference>
<feature type="domain" description="UAS" evidence="2">
    <location>
        <begin position="206"/>
        <end position="338"/>
    </location>
</feature>
<dbReference type="PANTHER" id="PTHR23322:SF6">
    <property type="entry name" value="UBX DOMAIN-CONTAINING PROTEIN 7"/>
    <property type="match status" value="1"/>
</dbReference>
<dbReference type="SUPFAM" id="SSF46934">
    <property type="entry name" value="UBA-like"/>
    <property type="match status" value="1"/>
</dbReference>
<dbReference type="InterPro" id="IPR029071">
    <property type="entry name" value="Ubiquitin-like_domsf"/>
</dbReference>
<keyword evidence="4" id="KW-1185">Reference proteome</keyword>
<feature type="compositionally biased region" description="Basic and acidic residues" evidence="1">
    <location>
        <begin position="82"/>
        <end position="94"/>
    </location>
</feature>
<reference evidence="3" key="1">
    <citation type="journal article" date="2020" name="Stud. Mycol.">
        <title>101 Dothideomycetes genomes: a test case for predicting lifestyles and emergence of pathogens.</title>
        <authorList>
            <person name="Haridas S."/>
            <person name="Albert R."/>
            <person name="Binder M."/>
            <person name="Bloem J."/>
            <person name="Labutti K."/>
            <person name="Salamov A."/>
            <person name="Andreopoulos B."/>
            <person name="Baker S."/>
            <person name="Barry K."/>
            <person name="Bills G."/>
            <person name="Bluhm B."/>
            <person name="Cannon C."/>
            <person name="Castanera R."/>
            <person name="Culley D."/>
            <person name="Daum C."/>
            <person name="Ezra D."/>
            <person name="Gonzalez J."/>
            <person name="Henrissat B."/>
            <person name="Kuo A."/>
            <person name="Liang C."/>
            <person name="Lipzen A."/>
            <person name="Lutzoni F."/>
            <person name="Magnuson J."/>
            <person name="Mondo S."/>
            <person name="Nolan M."/>
            <person name="Ohm R."/>
            <person name="Pangilinan J."/>
            <person name="Park H.-J."/>
            <person name="Ramirez L."/>
            <person name="Alfaro M."/>
            <person name="Sun H."/>
            <person name="Tritt A."/>
            <person name="Yoshinaga Y."/>
            <person name="Zwiers L.-H."/>
            <person name="Turgeon B."/>
            <person name="Goodwin S."/>
            <person name="Spatafora J."/>
            <person name="Crous P."/>
            <person name="Grigoriev I."/>
        </authorList>
    </citation>
    <scope>NUCLEOTIDE SEQUENCE</scope>
    <source>
        <strain evidence="3">CBS 262.69</strain>
    </source>
</reference>
<dbReference type="CDD" id="cd01767">
    <property type="entry name" value="UBX"/>
    <property type="match status" value="1"/>
</dbReference>
<dbReference type="AlphaFoldDB" id="A0A6G1IAJ7"/>
<dbReference type="InterPro" id="IPR036249">
    <property type="entry name" value="Thioredoxin-like_sf"/>
</dbReference>
<dbReference type="SUPFAM" id="SSF52833">
    <property type="entry name" value="Thioredoxin-like"/>
    <property type="match status" value="1"/>
</dbReference>
<dbReference type="InterPro" id="IPR006577">
    <property type="entry name" value="UAS"/>
</dbReference>
<dbReference type="Gene3D" id="3.10.20.90">
    <property type="entry name" value="Phosphatidylinositol 3-kinase Catalytic Subunit, Chain A, domain 1"/>
    <property type="match status" value="1"/>
</dbReference>
<dbReference type="SMART" id="SM00594">
    <property type="entry name" value="UAS"/>
    <property type="match status" value="1"/>
</dbReference>
<feature type="region of interest" description="Disordered" evidence="1">
    <location>
        <begin position="44"/>
        <end position="94"/>
    </location>
</feature>
<sequence length="541" mass="59955">MDDLIANFTSITGALPSQATQFLRLTDNNLEQAIQLFFEDPSLATEEPASSSSHPQPSTTGPSYTEDASGVVHIDSDDESDEHDRNLGYHPAGDEEIARRLQEEMYATAQRDEDTVRAPMARTTETLVGPAASGWDDDDIDQVIAQRRSRQRATPGMSGMAPPGIFHQRDVQSRIWEDPDAEPEDLDNNLARATGGASRRSDKAHSLAEMFRPPFEIISRLPWDQAREHGREKHKWLLVNVQDPAVFDCQVLNRDLWKDPQIKETIREHFIFLQYARPRDGAAPSLEDAYTQYYLGAARDNSDAYPHIAIVDPRTGEQLKVWSGAPVPKATEFLTELYDFLDRYSMAAGARNPVAKRKPERAPQMDIARMTEEEMLEMALQNSLAAAGGQGGTPPALTDPDALTRSDTLDKGKGKAAVVDDEEDLMDLGGDSEEGGAALGAFAQIPTNHPHIEPLQDPATTTRIQFRFARGRVVRRFNVEDQVGRLYEWLKAGPVPDVVAEEDRGRPFELVFMGRNLIGDVDSTITAAGLKNGSVHVEFVE</sequence>
<dbReference type="Gene3D" id="1.10.8.10">
    <property type="entry name" value="DNA helicase RuvA subunit, C-terminal domain"/>
    <property type="match status" value="1"/>
</dbReference>
<dbReference type="SUPFAM" id="SSF54236">
    <property type="entry name" value="Ubiquitin-like"/>
    <property type="match status" value="1"/>
</dbReference>
<dbReference type="GO" id="GO:0043130">
    <property type="term" value="F:ubiquitin binding"/>
    <property type="evidence" value="ECO:0007669"/>
    <property type="project" value="TreeGrafter"/>
</dbReference>
<feature type="region of interest" description="Disordered" evidence="1">
    <location>
        <begin position="179"/>
        <end position="205"/>
    </location>
</feature>
<protein>
    <submittedName>
        <fullName evidence="3">UBX domain protein</fullName>
    </submittedName>
</protein>
<feature type="region of interest" description="Disordered" evidence="1">
    <location>
        <begin position="385"/>
        <end position="418"/>
    </location>
</feature>
<proteinExistence type="predicted"/>
<feature type="compositionally biased region" description="Polar residues" evidence="1">
    <location>
        <begin position="48"/>
        <end position="63"/>
    </location>
</feature>
<name>A0A6G1IAJ7_9PEZI</name>
<gene>
    <name evidence="3" type="ORF">EJ06DRAFT_502487</name>
</gene>
<dbReference type="InterPro" id="IPR050730">
    <property type="entry name" value="UBX_domain-protein"/>
</dbReference>
<dbReference type="Proteomes" id="UP000799640">
    <property type="component" value="Unassembled WGS sequence"/>
</dbReference>
<evidence type="ECO:0000259" key="2">
    <source>
        <dbReference type="SMART" id="SM00594"/>
    </source>
</evidence>
<dbReference type="CDD" id="cd02958">
    <property type="entry name" value="UAS"/>
    <property type="match status" value="1"/>
</dbReference>
<evidence type="ECO:0000313" key="3">
    <source>
        <dbReference type="EMBL" id="KAF2405333.1"/>
    </source>
</evidence>